<feature type="binding site" evidence="13">
    <location>
        <position position="78"/>
    </location>
    <ligand>
        <name>Mg(2+)</name>
        <dbReference type="ChEBI" id="CHEBI:18420"/>
    </ligand>
</feature>
<organism evidence="14 15">
    <name type="scientific">Texas Phoenix palm phytoplasma</name>
    <dbReference type="NCBI Taxonomy" id="176709"/>
    <lineage>
        <taxon>Bacteria</taxon>
        <taxon>Bacillati</taxon>
        <taxon>Mycoplasmatota</taxon>
        <taxon>Mollicutes</taxon>
        <taxon>Acholeplasmatales</taxon>
        <taxon>Acholeplasmataceae</taxon>
        <taxon>Candidatus Phytoplasma</taxon>
        <taxon>16SrIV (Coconut lethal yellows group)</taxon>
    </lineage>
</organism>
<evidence type="ECO:0000256" key="12">
    <source>
        <dbReference type="ARBA" id="ARBA00029523"/>
    </source>
</evidence>
<dbReference type="PIRSF" id="PIRSF037785">
    <property type="entry name" value="RecU"/>
    <property type="match status" value="1"/>
</dbReference>
<evidence type="ECO:0000256" key="10">
    <source>
        <dbReference type="ARBA" id="ARBA00023204"/>
    </source>
</evidence>
<evidence type="ECO:0000256" key="13">
    <source>
        <dbReference type="HAMAP-Rule" id="MF_00130"/>
    </source>
</evidence>
<protein>
    <recommendedName>
        <fullName evidence="12 13">Holliday junction resolvase RecU</fullName>
        <ecNumber evidence="13">3.1.21.10</ecNumber>
    </recommendedName>
    <alternativeName>
        <fullName evidence="13">Recombination protein U homolog</fullName>
    </alternativeName>
</protein>
<evidence type="ECO:0000256" key="3">
    <source>
        <dbReference type="ARBA" id="ARBA00022722"/>
    </source>
</evidence>
<dbReference type="Proteomes" id="UP001192346">
    <property type="component" value="Unassembled WGS sequence"/>
</dbReference>
<feature type="binding site" evidence="13">
    <location>
        <position position="110"/>
    </location>
    <ligand>
        <name>Mg(2+)</name>
        <dbReference type="ChEBI" id="CHEBI:18420"/>
    </ligand>
</feature>
<name>A0ABS5BHZ3_9MOLU</name>
<dbReference type="InterPro" id="IPR004612">
    <property type="entry name" value="Resolv_RecU"/>
</dbReference>
<keyword evidence="7 13" id="KW-0378">Hydrolase</keyword>
<sequence length="187" mass="22269">MDYPIKKENNINIPIINKSRLGISLEKDISLTNKFYRENNIALIFKNAIPIKIAKVEYPKRSKSKIIEAYFNSNSLPDYHGIYKGKYLSFDAKETNNKSIFNLSNIPNHQLETLKEIKKFKGFSFFIIHFKVHKKYFIVPIKFILDYLKNNNNKSINYKIFEKNLFQINLSYYPRLDYLKIIDKLIK</sequence>
<keyword evidence="4 13" id="KW-0479">Metal-binding</keyword>
<comment type="function">
    <text evidence="13">Endonuclease that resolves Holliday junction intermediates in genetic recombination. Cleaves mobile four-strand junctions by introducing symmetrical nicks in paired strands. Promotes annealing of linear ssDNA with homologous dsDNA. Required for DNA repair, homologous recombination and chromosome segregation.</text>
</comment>
<dbReference type="CDD" id="cd22354">
    <property type="entry name" value="RecU-like"/>
    <property type="match status" value="1"/>
</dbReference>
<evidence type="ECO:0000256" key="5">
    <source>
        <dbReference type="ARBA" id="ARBA00022759"/>
    </source>
</evidence>
<keyword evidence="9 13" id="KW-0233">DNA recombination</keyword>
<dbReference type="NCBIfam" id="NF002581">
    <property type="entry name" value="PRK02234.1-2"/>
    <property type="match status" value="1"/>
</dbReference>
<evidence type="ECO:0000256" key="1">
    <source>
        <dbReference type="ARBA" id="ARBA00004496"/>
    </source>
</evidence>
<comment type="caution">
    <text evidence="13">Lacks conserved residue(s) required for the propagation of feature annotation.</text>
</comment>
<keyword evidence="8 13" id="KW-0460">Magnesium</keyword>
<keyword evidence="3 13" id="KW-0540">Nuclease</keyword>
<keyword evidence="2 13" id="KW-0963">Cytoplasm</keyword>
<feature type="site" description="Transition state stabilizer" evidence="13">
    <location>
        <position position="93"/>
    </location>
</feature>
<comment type="similarity">
    <text evidence="11 13">Belongs to the RecU family.</text>
</comment>
<evidence type="ECO:0000256" key="6">
    <source>
        <dbReference type="ARBA" id="ARBA00022763"/>
    </source>
</evidence>
<comment type="cofactor">
    <cofactor evidence="13">
        <name>Mg(2+)</name>
        <dbReference type="ChEBI" id="CHEBI:18420"/>
    </cofactor>
    <text evidence="13">Binds 1 Mg(2+) ion per subunit.</text>
</comment>
<comment type="catalytic activity">
    <reaction evidence="13">
        <text>Endonucleolytic cleavage at a junction such as a reciprocal single-stranded crossover between two homologous DNA duplexes (Holliday junction).</text>
        <dbReference type="EC" id="3.1.21.10"/>
    </reaction>
</comment>
<evidence type="ECO:0000256" key="8">
    <source>
        <dbReference type="ARBA" id="ARBA00022842"/>
    </source>
</evidence>
<evidence type="ECO:0000256" key="7">
    <source>
        <dbReference type="ARBA" id="ARBA00022801"/>
    </source>
</evidence>
<feature type="binding site" evidence="13">
    <location>
        <position position="91"/>
    </location>
    <ligand>
        <name>Mg(2+)</name>
        <dbReference type="ChEBI" id="CHEBI:18420"/>
    </ligand>
</feature>
<evidence type="ECO:0000313" key="15">
    <source>
        <dbReference type="Proteomes" id="UP001192346"/>
    </source>
</evidence>
<dbReference type="EC" id="3.1.21.10" evidence="13"/>
<evidence type="ECO:0000256" key="2">
    <source>
        <dbReference type="ARBA" id="ARBA00022490"/>
    </source>
</evidence>
<dbReference type="InterPro" id="IPR011856">
    <property type="entry name" value="tRNA_endonuc-like_dom_sf"/>
</dbReference>
<dbReference type="EMBL" id="VBRA02000002">
    <property type="protein sequence ID" value="MBP3059203.1"/>
    <property type="molecule type" value="Genomic_DNA"/>
</dbReference>
<dbReference type="Pfam" id="PF03838">
    <property type="entry name" value="RecU"/>
    <property type="match status" value="1"/>
</dbReference>
<evidence type="ECO:0000256" key="4">
    <source>
        <dbReference type="ARBA" id="ARBA00022723"/>
    </source>
</evidence>
<dbReference type="HAMAP" id="MF_00130">
    <property type="entry name" value="RecU"/>
    <property type="match status" value="1"/>
</dbReference>
<accession>A0ABS5BHZ3</accession>
<comment type="subcellular location">
    <subcellularLocation>
        <location evidence="1 13">Cytoplasm</location>
    </subcellularLocation>
</comment>
<keyword evidence="10 13" id="KW-0234">DNA repair</keyword>
<dbReference type="SUPFAM" id="SSF52980">
    <property type="entry name" value="Restriction endonuclease-like"/>
    <property type="match status" value="1"/>
</dbReference>
<keyword evidence="5 13" id="KW-0255">Endonuclease</keyword>
<keyword evidence="15" id="KW-1185">Reference proteome</keyword>
<dbReference type="InterPro" id="IPR011335">
    <property type="entry name" value="Restrct_endonuc-II-like"/>
</dbReference>
<evidence type="ECO:0000313" key="14">
    <source>
        <dbReference type="EMBL" id="MBP3059203.1"/>
    </source>
</evidence>
<evidence type="ECO:0000256" key="11">
    <source>
        <dbReference type="ARBA" id="ARBA00023447"/>
    </source>
</evidence>
<comment type="caution">
    <text evidence="14">The sequence shown here is derived from an EMBL/GenBank/DDBJ whole genome shotgun (WGS) entry which is preliminary data.</text>
</comment>
<dbReference type="RefSeq" id="WP_138107773.1">
    <property type="nucleotide sequence ID" value="NZ_VBRA02000002.1"/>
</dbReference>
<evidence type="ECO:0000256" key="9">
    <source>
        <dbReference type="ARBA" id="ARBA00023172"/>
    </source>
</evidence>
<dbReference type="Gene3D" id="3.40.1350.10">
    <property type="match status" value="1"/>
</dbReference>
<proteinExistence type="inferred from homology"/>
<reference evidence="14" key="1">
    <citation type="submission" date="2019-10" db="EMBL/GenBank/DDBJ databases">
        <title>Whole Genome Sequencing and Characterization of Texas Phoenix Palm Decline Phytoplasma Belongs to Lethal Yellowing (16SrIV) Group.</title>
        <authorList>
            <person name="Bao M."/>
        </authorList>
    </citation>
    <scope>NUCLEOTIDE SEQUENCE [LARGE SCALE GENOMIC DNA]</scope>
    <source>
        <strain evidence="14">ACPD</strain>
    </source>
</reference>
<keyword evidence="6 13" id="KW-0227">DNA damage</keyword>
<gene>
    <name evidence="13 14" type="primary">recU</name>
    <name evidence="14" type="ORF">FEF22_000150</name>
</gene>